<reference evidence="4 5" key="1">
    <citation type="submission" date="2021-04" db="EMBL/GenBank/DDBJ databases">
        <authorList>
            <person name="Bliznina A."/>
        </authorList>
    </citation>
    <scope>NUCLEOTIDE SEQUENCE [LARGE SCALE GENOMIC DNA]</scope>
</reference>
<protein>
    <submittedName>
        <fullName evidence="4">Oidioi.mRNA.OKI2018_I69.chr2.g6598.t1.cds</fullName>
    </submittedName>
</protein>
<feature type="coiled-coil region" evidence="1">
    <location>
        <begin position="480"/>
        <end position="521"/>
    </location>
</feature>
<feature type="domain" description="SAP" evidence="3">
    <location>
        <begin position="167"/>
        <end position="201"/>
    </location>
</feature>
<evidence type="ECO:0000256" key="1">
    <source>
        <dbReference type="SAM" id="Coils"/>
    </source>
</evidence>
<keyword evidence="1" id="KW-0175">Coiled coil</keyword>
<dbReference type="SMART" id="SM00513">
    <property type="entry name" value="SAP"/>
    <property type="match status" value="1"/>
</dbReference>
<feature type="region of interest" description="Disordered" evidence="2">
    <location>
        <begin position="563"/>
        <end position="655"/>
    </location>
</feature>
<dbReference type="Gene3D" id="1.10.720.30">
    <property type="entry name" value="SAP domain"/>
    <property type="match status" value="1"/>
</dbReference>
<feature type="region of interest" description="Disordered" evidence="2">
    <location>
        <begin position="424"/>
        <end position="446"/>
    </location>
</feature>
<dbReference type="Proteomes" id="UP001158576">
    <property type="component" value="Chromosome 2"/>
</dbReference>
<proteinExistence type="predicted"/>
<keyword evidence="5" id="KW-1185">Reference proteome</keyword>
<sequence length="655" mass="75018">MEVDFGEAGLFGDAKDWGGKLVDQTQSMETRISFFTEDLPIIRSYTKLRLNQHWTQMLDFTEDAGELHISCGTFEEAVIIKCMDYSQKQLWKKRFNIPKEINPKTIRIFLGRYKIVVTGDFNEEPSWSAEASQTTIPIAEYTMEDLPLEAWLLILSPLKDFVMVKLLTDLKVAEIREALAARHESTEGKKAELLQRLSDWIEDNDFDPDTYDFAAADVPQRKQSSDEFSNSEPELSIVEENEQVSAAMDAEDNEVQEIHNDDDEPLARIADYESCEDADSQCDNLQMNEDEVNLDELDFSEDIHHESEEMEIDENMKILWITKVRNDLEPKTAARAIRKFGIRCGIKFAKNKNETAILLSCESSKDAQTLHSKLNGELCGNIVDICVQDNDPTRRKTLIDLTNEDKNDELAALMKKIEEMDKTISEKRKKKNETQSKYRSVRQDISRMKRNIDNDLEAAVRYTKEKRDNERKLISTRRSIRDYRDEKRADESKQKRLTREKAETKAKLVTARNKMNKALEEERAAMKDNDTREARATGDGIRVSVPNEPDYMPEPEKFESEYARKKMAASEPVGVTRTIPNDGNPHYEPMMPNRRTGTAPTRGRGGYSARGTVPGARGRGSGHFRGSSSRGRGAPRGNFMPARSNPRKFQEPMTY</sequence>
<accession>A0ABN7T7E1</accession>
<evidence type="ECO:0000259" key="3">
    <source>
        <dbReference type="SMART" id="SM00513"/>
    </source>
</evidence>
<name>A0ABN7T7E1_OIKDI</name>
<organism evidence="4 5">
    <name type="scientific">Oikopleura dioica</name>
    <name type="common">Tunicate</name>
    <dbReference type="NCBI Taxonomy" id="34765"/>
    <lineage>
        <taxon>Eukaryota</taxon>
        <taxon>Metazoa</taxon>
        <taxon>Chordata</taxon>
        <taxon>Tunicata</taxon>
        <taxon>Appendicularia</taxon>
        <taxon>Copelata</taxon>
        <taxon>Oikopleuridae</taxon>
        <taxon>Oikopleura</taxon>
    </lineage>
</organism>
<dbReference type="InterPro" id="IPR003034">
    <property type="entry name" value="SAP_dom"/>
</dbReference>
<evidence type="ECO:0000313" key="4">
    <source>
        <dbReference type="EMBL" id="CAG5112378.1"/>
    </source>
</evidence>
<dbReference type="Pfam" id="PF02037">
    <property type="entry name" value="SAP"/>
    <property type="match status" value="1"/>
</dbReference>
<evidence type="ECO:0000256" key="2">
    <source>
        <dbReference type="SAM" id="MobiDB-lite"/>
    </source>
</evidence>
<dbReference type="EMBL" id="OU015567">
    <property type="protein sequence ID" value="CAG5112378.1"/>
    <property type="molecule type" value="Genomic_DNA"/>
</dbReference>
<feature type="compositionally biased region" description="Low complexity" evidence="2">
    <location>
        <begin position="624"/>
        <end position="637"/>
    </location>
</feature>
<gene>
    <name evidence="4" type="ORF">OKIOD_LOCUS15363</name>
</gene>
<dbReference type="InterPro" id="IPR036361">
    <property type="entry name" value="SAP_dom_sf"/>
</dbReference>
<dbReference type="SUPFAM" id="SSF68906">
    <property type="entry name" value="SAP domain"/>
    <property type="match status" value="1"/>
</dbReference>
<evidence type="ECO:0000313" key="5">
    <source>
        <dbReference type="Proteomes" id="UP001158576"/>
    </source>
</evidence>